<evidence type="ECO:0000313" key="2">
    <source>
        <dbReference type="EMBL" id="MFD0905252.1"/>
    </source>
</evidence>
<dbReference type="RefSeq" id="WP_378305967.1">
    <property type="nucleotide sequence ID" value="NZ_JBHTJA010000124.1"/>
</dbReference>
<feature type="non-terminal residue" evidence="2">
    <location>
        <position position="87"/>
    </location>
</feature>
<gene>
    <name evidence="2" type="ORF">ACFQ11_33100</name>
</gene>
<reference evidence="3" key="1">
    <citation type="journal article" date="2019" name="Int. J. Syst. Evol. Microbiol.">
        <title>The Global Catalogue of Microorganisms (GCM) 10K type strain sequencing project: providing services to taxonomists for standard genome sequencing and annotation.</title>
        <authorList>
            <consortium name="The Broad Institute Genomics Platform"/>
            <consortium name="The Broad Institute Genome Sequencing Center for Infectious Disease"/>
            <person name="Wu L."/>
            <person name="Ma J."/>
        </authorList>
    </citation>
    <scope>NUCLEOTIDE SEQUENCE [LARGE SCALE GENOMIC DNA]</scope>
    <source>
        <strain evidence="3">JCM 31202</strain>
    </source>
</reference>
<keyword evidence="1" id="KW-1133">Transmembrane helix</keyword>
<evidence type="ECO:0000313" key="3">
    <source>
        <dbReference type="Proteomes" id="UP001596972"/>
    </source>
</evidence>
<comment type="caution">
    <text evidence="2">The sequence shown here is derived from an EMBL/GenBank/DDBJ whole genome shotgun (WGS) entry which is preliminary data.</text>
</comment>
<keyword evidence="1" id="KW-0472">Membrane</keyword>
<evidence type="ECO:0000256" key="1">
    <source>
        <dbReference type="SAM" id="Phobius"/>
    </source>
</evidence>
<feature type="transmembrane region" description="Helical" evidence="1">
    <location>
        <begin position="62"/>
        <end position="82"/>
    </location>
</feature>
<sequence>MNTGDTVPNSDTAERALRALRPAALDDLARDAHERRRDEDLARILRTSRRPAARRPLPRRPVLLIASVAAGACAVTGVAVTAGGDPA</sequence>
<proteinExistence type="predicted"/>
<dbReference type="Proteomes" id="UP001596972">
    <property type="component" value="Unassembled WGS sequence"/>
</dbReference>
<dbReference type="EMBL" id="JBHTJA010000124">
    <property type="protein sequence ID" value="MFD0905252.1"/>
    <property type="molecule type" value="Genomic_DNA"/>
</dbReference>
<evidence type="ECO:0008006" key="4">
    <source>
        <dbReference type="Google" id="ProtNLM"/>
    </source>
</evidence>
<organism evidence="2 3">
    <name type="scientific">Actinomadura sediminis</name>
    <dbReference type="NCBI Taxonomy" id="1038904"/>
    <lineage>
        <taxon>Bacteria</taxon>
        <taxon>Bacillati</taxon>
        <taxon>Actinomycetota</taxon>
        <taxon>Actinomycetes</taxon>
        <taxon>Streptosporangiales</taxon>
        <taxon>Thermomonosporaceae</taxon>
        <taxon>Actinomadura</taxon>
    </lineage>
</organism>
<keyword evidence="1" id="KW-0812">Transmembrane</keyword>
<protein>
    <recommendedName>
        <fullName evidence="4">DUF3040 domain-containing protein</fullName>
    </recommendedName>
</protein>
<keyword evidence="3" id="KW-1185">Reference proteome</keyword>
<name>A0ABW3F0W3_9ACTN</name>
<accession>A0ABW3F0W3</accession>